<evidence type="ECO:0000256" key="1">
    <source>
        <dbReference type="ARBA" id="ARBA00004651"/>
    </source>
</evidence>
<dbReference type="NCBIfam" id="TIGR00933">
    <property type="entry name" value="2a38"/>
    <property type="match status" value="1"/>
</dbReference>
<dbReference type="PANTHER" id="PTHR32024:SF1">
    <property type="entry name" value="KTR SYSTEM POTASSIUM UPTAKE PROTEIN B"/>
    <property type="match status" value="1"/>
</dbReference>
<accession>A0A644Z5V9</accession>
<feature type="transmembrane region" description="Helical" evidence="10">
    <location>
        <begin position="170"/>
        <end position="188"/>
    </location>
</feature>
<feature type="transmembrane region" description="Helical" evidence="10">
    <location>
        <begin position="54"/>
        <end position="79"/>
    </location>
</feature>
<dbReference type="GO" id="GO:0005886">
    <property type="term" value="C:plasma membrane"/>
    <property type="evidence" value="ECO:0007669"/>
    <property type="project" value="UniProtKB-SubCell"/>
</dbReference>
<dbReference type="Pfam" id="PF02386">
    <property type="entry name" value="TrkH"/>
    <property type="match status" value="1"/>
</dbReference>
<evidence type="ECO:0000313" key="11">
    <source>
        <dbReference type="EMBL" id="MPM36285.1"/>
    </source>
</evidence>
<dbReference type="AlphaFoldDB" id="A0A644Z5V9"/>
<keyword evidence="3" id="KW-1003">Cell membrane</keyword>
<feature type="transmembrane region" description="Helical" evidence="10">
    <location>
        <begin position="208"/>
        <end position="227"/>
    </location>
</feature>
<sequence length="424" mass="46229">MLILTGTGFLMLPAASVSGMSLSFVNALFTATSAVCVTGLAVVDTGTYFTFFGQMVIIILIQLGGLGIMTFATMISVAIGKKINLRERLLIQETLNQEGFSGVVRLALHVIKYTFLIEFIFGSILAIHLYPIYGAKAFYMGYWHSISAFCNAGFDLFGNYDSLVNFRGDVIVNLSIMSLIILGGLGFIVLEDVLSKRNFKSLMSHSKIVLISTAVLIFAGTVALWLLEHNNIDTIANLSGLDQWMACMFQSVTSRTAGFNTLPIEKLTDSSLLFLIMLMFIGASPTSTGGGIKTTTFVVVLLTVWSLLHEKSDIVIFNRRISKKAVNKAFAIFILALFLILVVTLLISGIDNIPVIQVLFEVVSAFGTVGLSVGITRDLSEISKLLLVLTMYAGRVGVLTFAMLLLQKPRPEKIKYPEVKVIIG</sequence>
<reference evidence="11" key="1">
    <citation type="submission" date="2019-08" db="EMBL/GenBank/DDBJ databases">
        <authorList>
            <person name="Kucharzyk K."/>
            <person name="Murdoch R.W."/>
            <person name="Higgins S."/>
            <person name="Loffler F."/>
        </authorList>
    </citation>
    <scope>NUCLEOTIDE SEQUENCE</scope>
</reference>
<evidence type="ECO:0000256" key="9">
    <source>
        <dbReference type="ARBA" id="ARBA00023136"/>
    </source>
</evidence>
<keyword evidence="2" id="KW-0813">Transport</keyword>
<keyword evidence="5 10" id="KW-0812">Transmembrane</keyword>
<keyword evidence="8" id="KW-0406">Ion transport</keyword>
<evidence type="ECO:0000256" key="7">
    <source>
        <dbReference type="ARBA" id="ARBA00022989"/>
    </source>
</evidence>
<feature type="transmembrane region" description="Helical" evidence="10">
    <location>
        <begin position="290"/>
        <end position="308"/>
    </location>
</feature>
<protein>
    <submittedName>
        <fullName evidence="11">Ktr system potassium uptake protein B</fullName>
    </submittedName>
</protein>
<evidence type="ECO:0000256" key="8">
    <source>
        <dbReference type="ARBA" id="ARBA00023065"/>
    </source>
</evidence>
<evidence type="ECO:0000256" key="6">
    <source>
        <dbReference type="ARBA" id="ARBA00022958"/>
    </source>
</evidence>
<keyword evidence="6" id="KW-0630">Potassium</keyword>
<dbReference type="PANTHER" id="PTHR32024">
    <property type="entry name" value="TRK SYSTEM POTASSIUM UPTAKE PROTEIN TRKG-RELATED"/>
    <property type="match status" value="1"/>
</dbReference>
<keyword evidence="4" id="KW-0633">Potassium transport</keyword>
<gene>
    <name evidence="11" type="primary">ktrB_14</name>
    <name evidence="11" type="ORF">SDC9_82880</name>
</gene>
<feature type="transmembrane region" description="Helical" evidence="10">
    <location>
        <begin position="329"/>
        <end position="347"/>
    </location>
</feature>
<dbReference type="EMBL" id="VSSQ01007559">
    <property type="protein sequence ID" value="MPM36285.1"/>
    <property type="molecule type" value="Genomic_DNA"/>
</dbReference>
<dbReference type="InterPro" id="IPR004772">
    <property type="entry name" value="TrkH"/>
</dbReference>
<proteinExistence type="predicted"/>
<comment type="caution">
    <text evidence="11">The sequence shown here is derived from an EMBL/GenBank/DDBJ whole genome shotgun (WGS) entry which is preliminary data.</text>
</comment>
<dbReference type="GO" id="GO:0015379">
    <property type="term" value="F:potassium:chloride symporter activity"/>
    <property type="evidence" value="ECO:0007669"/>
    <property type="project" value="InterPro"/>
</dbReference>
<evidence type="ECO:0000256" key="2">
    <source>
        <dbReference type="ARBA" id="ARBA00022448"/>
    </source>
</evidence>
<evidence type="ECO:0000256" key="5">
    <source>
        <dbReference type="ARBA" id="ARBA00022692"/>
    </source>
</evidence>
<organism evidence="11">
    <name type="scientific">bioreactor metagenome</name>
    <dbReference type="NCBI Taxonomy" id="1076179"/>
    <lineage>
        <taxon>unclassified sequences</taxon>
        <taxon>metagenomes</taxon>
        <taxon>ecological metagenomes</taxon>
    </lineage>
</organism>
<evidence type="ECO:0000256" key="10">
    <source>
        <dbReference type="SAM" id="Phobius"/>
    </source>
</evidence>
<name>A0A644Z5V9_9ZZZZ</name>
<feature type="transmembrane region" description="Helical" evidence="10">
    <location>
        <begin position="353"/>
        <end position="373"/>
    </location>
</feature>
<evidence type="ECO:0000256" key="3">
    <source>
        <dbReference type="ARBA" id="ARBA00022475"/>
    </source>
</evidence>
<feature type="transmembrane region" description="Helical" evidence="10">
    <location>
        <begin position="115"/>
        <end position="133"/>
    </location>
</feature>
<evidence type="ECO:0000256" key="4">
    <source>
        <dbReference type="ARBA" id="ARBA00022538"/>
    </source>
</evidence>
<dbReference type="InterPro" id="IPR003445">
    <property type="entry name" value="Cat_transpt"/>
</dbReference>
<keyword evidence="9 10" id="KW-0472">Membrane</keyword>
<feature type="transmembrane region" description="Helical" evidence="10">
    <location>
        <begin position="385"/>
        <end position="406"/>
    </location>
</feature>
<comment type="subcellular location">
    <subcellularLocation>
        <location evidence="1">Cell membrane</location>
        <topology evidence="1">Multi-pass membrane protein</topology>
    </subcellularLocation>
</comment>
<keyword evidence="7 10" id="KW-1133">Transmembrane helix</keyword>